<dbReference type="InterPro" id="IPR013325">
    <property type="entry name" value="RNA_pol_sigma_r2"/>
</dbReference>
<dbReference type="InterPro" id="IPR013249">
    <property type="entry name" value="RNA_pol_sigma70_r4_t2"/>
</dbReference>
<dbReference type="InterPro" id="IPR014284">
    <property type="entry name" value="RNA_pol_sigma-70_dom"/>
</dbReference>
<dbReference type="InterPro" id="IPR013324">
    <property type="entry name" value="RNA_pol_sigma_r3/r4-like"/>
</dbReference>
<evidence type="ECO:0000313" key="8">
    <source>
        <dbReference type="Proteomes" id="UP000192917"/>
    </source>
</evidence>
<evidence type="ECO:0000256" key="4">
    <source>
        <dbReference type="ARBA" id="ARBA00023163"/>
    </source>
</evidence>
<evidence type="ECO:0000256" key="3">
    <source>
        <dbReference type="ARBA" id="ARBA00023082"/>
    </source>
</evidence>
<evidence type="ECO:0000259" key="5">
    <source>
        <dbReference type="Pfam" id="PF04542"/>
    </source>
</evidence>
<dbReference type="InterPro" id="IPR039425">
    <property type="entry name" value="RNA_pol_sigma-70-like"/>
</dbReference>
<dbReference type="Pfam" id="PF08281">
    <property type="entry name" value="Sigma70_r4_2"/>
    <property type="match status" value="1"/>
</dbReference>
<dbReference type="SUPFAM" id="SSF88946">
    <property type="entry name" value="Sigma2 domain of RNA polymerase sigma factors"/>
    <property type="match status" value="1"/>
</dbReference>
<dbReference type="STRING" id="560819.SAMN05428998_101722"/>
<dbReference type="InterPro" id="IPR036388">
    <property type="entry name" value="WH-like_DNA-bd_sf"/>
</dbReference>
<proteinExistence type="inferred from homology"/>
<dbReference type="InterPro" id="IPR007627">
    <property type="entry name" value="RNA_pol_sigma70_r2"/>
</dbReference>
<dbReference type="SUPFAM" id="SSF88659">
    <property type="entry name" value="Sigma3 and sigma4 domains of RNA polymerase sigma factors"/>
    <property type="match status" value="1"/>
</dbReference>
<dbReference type="PANTHER" id="PTHR43133">
    <property type="entry name" value="RNA POLYMERASE ECF-TYPE SIGMA FACTO"/>
    <property type="match status" value="1"/>
</dbReference>
<feature type="domain" description="RNA polymerase sigma factor 70 region 4 type 2" evidence="6">
    <location>
        <begin position="142"/>
        <end position="193"/>
    </location>
</feature>
<dbReference type="GO" id="GO:0006352">
    <property type="term" value="P:DNA-templated transcription initiation"/>
    <property type="evidence" value="ECO:0007669"/>
    <property type="project" value="InterPro"/>
</dbReference>
<feature type="domain" description="RNA polymerase sigma-70 region 2" evidence="5">
    <location>
        <begin position="41"/>
        <end position="108"/>
    </location>
</feature>
<keyword evidence="3" id="KW-0731">Sigma factor</keyword>
<keyword evidence="4" id="KW-0804">Transcription</keyword>
<dbReference type="GO" id="GO:0003677">
    <property type="term" value="F:DNA binding"/>
    <property type="evidence" value="ECO:0007669"/>
    <property type="project" value="InterPro"/>
</dbReference>
<comment type="similarity">
    <text evidence="1">Belongs to the sigma-70 factor family. ECF subfamily.</text>
</comment>
<evidence type="ECO:0000256" key="2">
    <source>
        <dbReference type="ARBA" id="ARBA00023015"/>
    </source>
</evidence>
<evidence type="ECO:0000259" key="6">
    <source>
        <dbReference type="Pfam" id="PF08281"/>
    </source>
</evidence>
<dbReference type="Pfam" id="PF04542">
    <property type="entry name" value="Sigma70_r2"/>
    <property type="match status" value="1"/>
</dbReference>
<dbReference type="PANTHER" id="PTHR43133:SF62">
    <property type="entry name" value="RNA POLYMERASE SIGMA FACTOR SIGZ"/>
    <property type="match status" value="1"/>
</dbReference>
<dbReference type="AlphaFoldDB" id="A0A1Y6BBM4"/>
<protein>
    <submittedName>
        <fullName evidence="7">RNA polymerase, sigma subunit, ECF family</fullName>
    </submittedName>
</protein>
<organism evidence="7 8">
    <name type="scientific">Tistlia consotensis USBA 355</name>
    <dbReference type="NCBI Taxonomy" id="560819"/>
    <lineage>
        <taxon>Bacteria</taxon>
        <taxon>Pseudomonadati</taxon>
        <taxon>Pseudomonadota</taxon>
        <taxon>Alphaproteobacteria</taxon>
        <taxon>Rhodospirillales</taxon>
        <taxon>Rhodovibrionaceae</taxon>
        <taxon>Tistlia</taxon>
    </lineage>
</organism>
<accession>A0A1Y6BBM4</accession>
<reference evidence="7 8" key="1">
    <citation type="submission" date="2017-04" db="EMBL/GenBank/DDBJ databases">
        <authorList>
            <person name="Afonso C.L."/>
            <person name="Miller P.J."/>
            <person name="Scott M.A."/>
            <person name="Spackman E."/>
            <person name="Goraichik I."/>
            <person name="Dimitrov K.M."/>
            <person name="Suarez D.L."/>
            <person name="Swayne D.E."/>
        </authorList>
    </citation>
    <scope>NUCLEOTIDE SEQUENCE [LARGE SCALE GENOMIC DNA]</scope>
    <source>
        <strain evidence="7 8">USBA 355</strain>
    </source>
</reference>
<sequence length="204" mass="22343">MTAEPRQAESPAGGAPDSSTRVLAPLLAACAAGDRAAFATLYQASSAKLFGVALRILRRDDWARDVVQDAYLTIWRRAGDYRAERGTPMTWMIAIVRNRALDRLRRDRGERSLDELTEAGLEPDDPQALARVAAAGEGSGTRLVTCLGQLDARARRCILRAYCEGYTHSELAEREAAALGTVKSWIRRGLIQLKSCLESREATP</sequence>
<dbReference type="EMBL" id="FWZX01000001">
    <property type="protein sequence ID" value="SME94934.1"/>
    <property type="molecule type" value="Genomic_DNA"/>
</dbReference>
<dbReference type="Gene3D" id="1.10.10.10">
    <property type="entry name" value="Winged helix-like DNA-binding domain superfamily/Winged helix DNA-binding domain"/>
    <property type="match status" value="1"/>
</dbReference>
<dbReference type="NCBIfam" id="TIGR02937">
    <property type="entry name" value="sigma70-ECF"/>
    <property type="match status" value="1"/>
</dbReference>
<dbReference type="RefSeq" id="WP_085121036.1">
    <property type="nucleotide sequence ID" value="NZ_FWZX01000001.1"/>
</dbReference>
<name>A0A1Y6BBM4_9PROT</name>
<keyword evidence="8" id="KW-1185">Reference proteome</keyword>
<dbReference type="Proteomes" id="UP000192917">
    <property type="component" value="Unassembled WGS sequence"/>
</dbReference>
<evidence type="ECO:0000313" key="7">
    <source>
        <dbReference type="EMBL" id="SME94934.1"/>
    </source>
</evidence>
<gene>
    <name evidence="7" type="ORF">SAMN05428998_101722</name>
</gene>
<dbReference type="Gene3D" id="1.10.1740.10">
    <property type="match status" value="1"/>
</dbReference>
<dbReference type="GO" id="GO:0016987">
    <property type="term" value="F:sigma factor activity"/>
    <property type="evidence" value="ECO:0007669"/>
    <property type="project" value="UniProtKB-KW"/>
</dbReference>
<keyword evidence="2" id="KW-0805">Transcription regulation</keyword>
<evidence type="ECO:0000256" key="1">
    <source>
        <dbReference type="ARBA" id="ARBA00010641"/>
    </source>
</evidence>